<reference evidence="4 5" key="1">
    <citation type="submission" date="2020-08" db="EMBL/GenBank/DDBJ databases">
        <title>Bridging the membrane lipid divide: bacteria of the FCB group superphylum have the potential to synthesize archaeal ether lipids.</title>
        <authorList>
            <person name="Villanueva L."/>
            <person name="Von Meijenfeldt F.A.B."/>
            <person name="Westbye A.B."/>
            <person name="Yadav S."/>
            <person name="Hopmans E.C."/>
            <person name="Dutilh B.E."/>
            <person name="Sinninghe Damste J.S."/>
        </authorList>
    </citation>
    <scope>NUCLEOTIDE SEQUENCE [LARGE SCALE GENOMIC DNA]</scope>
    <source>
        <strain evidence="4">NIOZ-UU36</strain>
    </source>
</reference>
<dbReference type="EMBL" id="JACNJN010000169">
    <property type="protein sequence ID" value="MBC8336516.1"/>
    <property type="molecule type" value="Genomic_DNA"/>
</dbReference>
<keyword evidence="1 2" id="KW-0129">CBS domain</keyword>
<protein>
    <submittedName>
        <fullName evidence="4">CBS domain-containing protein</fullName>
    </submittedName>
</protein>
<sequence>MATVKGLITAKGTGTNHTVADTDTVLKALEIMAEANISSVMVTENKKIVGIFTERDYARKCDLKGLSAKDVLVRDLMTAQMRTVTQDTSIDQCMKLMKEYHIRHLPVIEKDTMVGMVSLRDVAEMLISDRESTIIGLENYILGSGFAS</sequence>
<evidence type="ECO:0000259" key="3">
    <source>
        <dbReference type="PROSITE" id="PS51371"/>
    </source>
</evidence>
<dbReference type="CDD" id="cd04623">
    <property type="entry name" value="CBS_pair_bac_euk"/>
    <property type="match status" value="1"/>
</dbReference>
<dbReference type="Proteomes" id="UP000614469">
    <property type="component" value="Unassembled WGS sequence"/>
</dbReference>
<dbReference type="InterPro" id="IPR051257">
    <property type="entry name" value="Diverse_CBS-Domain"/>
</dbReference>
<dbReference type="PANTHER" id="PTHR43080:SF2">
    <property type="entry name" value="CBS DOMAIN-CONTAINING PROTEIN"/>
    <property type="match status" value="1"/>
</dbReference>
<accession>A0A8J6NJ09</accession>
<gene>
    <name evidence="4" type="ORF">H8E29_14735</name>
</gene>
<dbReference type="SUPFAM" id="SSF54631">
    <property type="entry name" value="CBS-domain pair"/>
    <property type="match status" value="1"/>
</dbReference>
<name>A0A8J6NJ09_9CHLR</name>
<dbReference type="InterPro" id="IPR046342">
    <property type="entry name" value="CBS_dom_sf"/>
</dbReference>
<evidence type="ECO:0000313" key="4">
    <source>
        <dbReference type="EMBL" id="MBC8336516.1"/>
    </source>
</evidence>
<dbReference type="Gene3D" id="3.10.580.10">
    <property type="entry name" value="CBS-domain"/>
    <property type="match status" value="1"/>
</dbReference>
<feature type="domain" description="CBS" evidence="3">
    <location>
        <begin position="77"/>
        <end position="132"/>
    </location>
</feature>
<comment type="caution">
    <text evidence="4">The sequence shown here is derived from an EMBL/GenBank/DDBJ whole genome shotgun (WGS) entry which is preliminary data.</text>
</comment>
<dbReference type="InterPro" id="IPR044725">
    <property type="entry name" value="CBSX3_CBS_dom"/>
</dbReference>
<evidence type="ECO:0000313" key="5">
    <source>
        <dbReference type="Proteomes" id="UP000614469"/>
    </source>
</evidence>
<dbReference type="SMART" id="SM00116">
    <property type="entry name" value="CBS"/>
    <property type="match status" value="2"/>
</dbReference>
<dbReference type="Pfam" id="PF00571">
    <property type="entry name" value="CBS"/>
    <property type="match status" value="2"/>
</dbReference>
<organism evidence="4 5">
    <name type="scientific">Candidatus Desulfolinea nitratireducens</name>
    <dbReference type="NCBI Taxonomy" id="2841698"/>
    <lineage>
        <taxon>Bacteria</taxon>
        <taxon>Bacillati</taxon>
        <taxon>Chloroflexota</taxon>
        <taxon>Anaerolineae</taxon>
        <taxon>Anaerolineales</taxon>
        <taxon>Anaerolineales incertae sedis</taxon>
        <taxon>Candidatus Desulfolinea</taxon>
    </lineage>
</organism>
<feature type="domain" description="CBS" evidence="3">
    <location>
        <begin position="8"/>
        <end position="71"/>
    </location>
</feature>
<dbReference type="AlphaFoldDB" id="A0A8J6NJ09"/>
<evidence type="ECO:0000256" key="2">
    <source>
        <dbReference type="PROSITE-ProRule" id="PRU00703"/>
    </source>
</evidence>
<proteinExistence type="predicted"/>
<dbReference type="PROSITE" id="PS51371">
    <property type="entry name" value="CBS"/>
    <property type="match status" value="2"/>
</dbReference>
<dbReference type="InterPro" id="IPR000644">
    <property type="entry name" value="CBS_dom"/>
</dbReference>
<dbReference type="PANTHER" id="PTHR43080">
    <property type="entry name" value="CBS DOMAIN-CONTAINING PROTEIN CBSX3, MITOCHONDRIAL"/>
    <property type="match status" value="1"/>
</dbReference>
<evidence type="ECO:0000256" key="1">
    <source>
        <dbReference type="ARBA" id="ARBA00023122"/>
    </source>
</evidence>